<dbReference type="NCBIfam" id="TIGR02436">
    <property type="entry name" value="four helix bundle protein"/>
    <property type="match status" value="1"/>
</dbReference>
<dbReference type="GeneID" id="84579907"/>
<dbReference type="PANTHER" id="PTHR38471">
    <property type="entry name" value="FOUR HELIX BUNDLE PROTEIN"/>
    <property type="match status" value="1"/>
</dbReference>
<dbReference type="RefSeq" id="WP_232748767.1">
    <property type="nucleotide sequence ID" value="NZ_CAUQQP010000012.1"/>
</dbReference>
<dbReference type="Proteomes" id="UP000243985">
    <property type="component" value="Unassembled WGS sequence"/>
</dbReference>
<dbReference type="PANTHER" id="PTHR38471:SF2">
    <property type="entry name" value="FOUR HELIX BUNDLE PROTEIN"/>
    <property type="match status" value="1"/>
</dbReference>
<proteinExistence type="predicted"/>
<name>A0A2T5XZ77_9FLAO</name>
<dbReference type="CDD" id="cd16377">
    <property type="entry name" value="23S_rRNA_IVP_like"/>
    <property type="match status" value="1"/>
</dbReference>
<sequence>MEYLDKIKSFEDLVVWKKSMVLTKEVYLLTRTFPDDERFSLTNQIRRAVISIPSNIAEGFGRHSDKDYLHFLYISRGSLYELKTQLYIARALSYLPTKKNKVDELLLEVGKLLNGTIRKIKDGLDYNLCD</sequence>
<dbReference type="EMBL" id="QBKG01000001">
    <property type="protein sequence ID" value="PTX08840.1"/>
    <property type="molecule type" value="Genomic_DNA"/>
</dbReference>
<dbReference type="InterPro" id="IPR012657">
    <property type="entry name" value="23S_rRNA-intervening_sequence"/>
</dbReference>
<accession>A0A2T5XZ77</accession>
<protein>
    <submittedName>
        <fullName evidence="1">Four helix bundle protein</fullName>
    </submittedName>
</protein>
<gene>
    <name evidence="1" type="ORF">C8P65_101510</name>
</gene>
<dbReference type="AlphaFoldDB" id="A0A2T5XZ77"/>
<dbReference type="InterPro" id="IPR036583">
    <property type="entry name" value="23S_rRNA_IVS_sf"/>
</dbReference>
<dbReference type="Pfam" id="PF05635">
    <property type="entry name" value="23S_rRNA_IVP"/>
    <property type="match status" value="1"/>
</dbReference>
<dbReference type="SUPFAM" id="SSF158446">
    <property type="entry name" value="IVS-encoded protein-like"/>
    <property type="match status" value="1"/>
</dbReference>
<evidence type="ECO:0000313" key="1">
    <source>
        <dbReference type="EMBL" id="PTX08840.1"/>
    </source>
</evidence>
<evidence type="ECO:0000313" key="2">
    <source>
        <dbReference type="Proteomes" id="UP000243985"/>
    </source>
</evidence>
<dbReference type="Gene3D" id="1.20.1440.60">
    <property type="entry name" value="23S rRNA-intervening sequence"/>
    <property type="match status" value="1"/>
</dbReference>
<reference evidence="1 2" key="1">
    <citation type="submission" date="2018-04" db="EMBL/GenBank/DDBJ databases">
        <title>Genomic Encyclopedia of Archaeal and Bacterial Type Strains, Phase II (KMG-II): from individual species to whole genera.</title>
        <authorList>
            <person name="Goeker M."/>
        </authorList>
    </citation>
    <scope>NUCLEOTIDE SEQUENCE [LARGE SCALE GENOMIC DNA]</scope>
    <source>
        <strain evidence="1 2">DSM 22902</strain>
    </source>
</reference>
<organism evidence="1 2">
    <name type="scientific">Capnocytophaga leadbetteri</name>
    <dbReference type="NCBI Taxonomy" id="327575"/>
    <lineage>
        <taxon>Bacteria</taxon>
        <taxon>Pseudomonadati</taxon>
        <taxon>Bacteroidota</taxon>
        <taxon>Flavobacteriia</taxon>
        <taxon>Flavobacteriales</taxon>
        <taxon>Flavobacteriaceae</taxon>
        <taxon>Capnocytophaga</taxon>
    </lineage>
</organism>
<comment type="caution">
    <text evidence="1">The sequence shown here is derived from an EMBL/GenBank/DDBJ whole genome shotgun (WGS) entry which is preliminary data.</text>
</comment>